<dbReference type="AlphaFoldDB" id="A0A1Y1WYP5"/>
<gene>
    <name evidence="2" type="ORF">K493DRAFT_308677</name>
</gene>
<keyword evidence="1" id="KW-0472">Membrane</keyword>
<comment type="caution">
    <text evidence="2">The sequence shown here is derived from an EMBL/GenBank/DDBJ whole genome shotgun (WGS) entry which is preliminary data.</text>
</comment>
<keyword evidence="1" id="KW-1133">Transmembrane helix</keyword>
<dbReference type="STRING" id="1314790.A0A1Y1WYP5"/>
<dbReference type="Proteomes" id="UP000193498">
    <property type="component" value="Unassembled WGS sequence"/>
</dbReference>
<keyword evidence="3" id="KW-1185">Reference proteome</keyword>
<dbReference type="Gene3D" id="3.90.550.10">
    <property type="entry name" value="Spore Coat Polysaccharide Biosynthesis Protein SpsA, Chain A"/>
    <property type="match status" value="1"/>
</dbReference>
<organism evidence="2 3">
    <name type="scientific">Basidiobolus meristosporus CBS 931.73</name>
    <dbReference type="NCBI Taxonomy" id="1314790"/>
    <lineage>
        <taxon>Eukaryota</taxon>
        <taxon>Fungi</taxon>
        <taxon>Fungi incertae sedis</taxon>
        <taxon>Zoopagomycota</taxon>
        <taxon>Entomophthoromycotina</taxon>
        <taxon>Basidiobolomycetes</taxon>
        <taxon>Basidiobolales</taxon>
        <taxon>Basidiobolaceae</taxon>
        <taxon>Basidiobolus</taxon>
    </lineage>
</organism>
<sequence length="612" mass="70278">MEWMLDLHSAFAAFALIVLTLGGLYSGIVAPLGNYVFKMRFFREGYAHKSRFLTICLSIVMGVGIPTAFLVYYAVDGGFHDPDPKAFFRYVWRFCDYWRSYQNFRVDGLLFCYIYFFLCFGLVLNSAFGIFSRWKPLPEPETEPASERHLFLIVAHNSSDKLRETVLAIFNHVAPHQVFVADNGSSSEEIKATDEMCFQLSLDYYASRGLEFSSQINVSHIQYGNKTLAQFHAVHSLHSRYHEGKSPIDIITILDDDVLVPKNWPSKSIEAQFDDPSKIVLGYPLCAENNSATLMATLQDCEYLSGNVGRYVQSMLGTQLFASGAIATWRLDQLKEVLSRHCTIFNGEDLEMGYLVHKLSGRDGAKLGTEHPTRIGYVRDCVVPTIVPYCAFHWYDVLPNPIKKKLRPTPCKCEEHSFLNQRLRSWDPAGHMFLVKWIKVLFSPGGRSYSPKWFVRVICMWKIISALRELSQIVGIFVSFGQLRTLESFKSLMVFYADSIVISWSVIVFYSLFQSHSCGRLGMSWRPDIIVWYPILYEIPYTLIIRTITCLYTIFYYLIVQRFPDDVRTQLEKDGEKSKEILTSQLKEFSIADLERAHLKRSSSEELLIANK</sequence>
<feature type="transmembrane region" description="Helical" evidence="1">
    <location>
        <begin position="12"/>
        <end position="32"/>
    </location>
</feature>
<dbReference type="InParanoid" id="A0A1Y1WYP5"/>
<feature type="transmembrane region" description="Helical" evidence="1">
    <location>
        <begin position="108"/>
        <end position="131"/>
    </location>
</feature>
<name>A0A1Y1WYP5_9FUNG</name>
<feature type="transmembrane region" description="Helical" evidence="1">
    <location>
        <begin position="52"/>
        <end position="75"/>
    </location>
</feature>
<feature type="transmembrane region" description="Helical" evidence="1">
    <location>
        <begin position="492"/>
        <end position="513"/>
    </location>
</feature>
<evidence type="ECO:0000313" key="3">
    <source>
        <dbReference type="Proteomes" id="UP000193498"/>
    </source>
</evidence>
<evidence type="ECO:0000313" key="2">
    <source>
        <dbReference type="EMBL" id="ORX78552.1"/>
    </source>
</evidence>
<dbReference type="SUPFAM" id="SSF53448">
    <property type="entry name" value="Nucleotide-diphospho-sugar transferases"/>
    <property type="match status" value="1"/>
</dbReference>
<dbReference type="EMBL" id="MCFE01000819">
    <property type="protein sequence ID" value="ORX78552.1"/>
    <property type="molecule type" value="Genomic_DNA"/>
</dbReference>
<evidence type="ECO:0000256" key="1">
    <source>
        <dbReference type="SAM" id="Phobius"/>
    </source>
</evidence>
<proteinExistence type="predicted"/>
<dbReference type="InterPro" id="IPR029044">
    <property type="entry name" value="Nucleotide-diphossugar_trans"/>
</dbReference>
<protein>
    <submittedName>
        <fullName evidence="2">Uncharacterized protein</fullName>
    </submittedName>
</protein>
<keyword evidence="1" id="KW-0812">Transmembrane</keyword>
<reference evidence="2 3" key="1">
    <citation type="submission" date="2016-07" db="EMBL/GenBank/DDBJ databases">
        <title>Pervasive Adenine N6-methylation of Active Genes in Fungi.</title>
        <authorList>
            <consortium name="DOE Joint Genome Institute"/>
            <person name="Mondo S.J."/>
            <person name="Dannebaum R.O."/>
            <person name="Kuo R.C."/>
            <person name="Labutti K."/>
            <person name="Haridas S."/>
            <person name="Kuo A."/>
            <person name="Salamov A."/>
            <person name="Ahrendt S.R."/>
            <person name="Lipzen A."/>
            <person name="Sullivan W."/>
            <person name="Andreopoulos W.B."/>
            <person name="Clum A."/>
            <person name="Lindquist E."/>
            <person name="Daum C."/>
            <person name="Ramamoorthy G.K."/>
            <person name="Gryganskyi A."/>
            <person name="Culley D."/>
            <person name="Magnuson J.K."/>
            <person name="James T.Y."/>
            <person name="O'Malley M.A."/>
            <person name="Stajich J.E."/>
            <person name="Spatafora J.W."/>
            <person name="Visel A."/>
            <person name="Grigoriev I.V."/>
        </authorList>
    </citation>
    <scope>NUCLEOTIDE SEQUENCE [LARGE SCALE GENOMIC DNA]</scope>
    <source>
        <strain evidence="2 3">CBS 931.73</strain>
    </source>
</reference>
<feature type="transmembrane region" description="Helical" evidence="1">
    <location>
        <begin position="539"/>
        <end position="559"/>
    </location>
</feature>
<dbReference type="OrthoDB" id="2125500at2759"/>
<accession>A0A1Y1WYP5</accession>